<dbReference type="SUPFAM" id="SSF54001">
    <property type="entry name" value="Cysteine proteinases"/>
    <property type="match status" value="1"/>
</dbReference>
<dbReference type="GO" id="GO:0006508">
    <property type="term" value="P:proteolysis"/>
    <property type="evidence" value="ECO:0007669"/>
    <property type="project" value="UniProtKB-KW"/>
</dbReference>
<dbReference type="AlphaFoldDB" id="A0A1V9YAI6"/>
<dbReference type="Gene3D" id="3.90.70.130">
    <property type="match status" value="1"/>
</dbReference>
<evidence type="ECO:0000313" key="4">
    <source>
        <dbReference type="Proteomes" id="UP000243579"/>
    </source>
</evidence>
<dbReference type="Proteomes" id="UP000243579">
    <property type="component" value="Unassembled WGS sequence"/>
</dbReference>
<keyword evidence="3" id="KW-0645">Protease</keyword>
<reference evidence="3 4" key="1">
    <citation type="journal article" date="2014" name="Genome Biol. Evol.">
        <title>The secreted proteins of Achlya hypogyna and Thraustotheca clavata identify the ancestral oomycete secretome and reveal gene acquisitions by horizontal gene transfer.</title>
        <authorList>
            <person name="Misner I."/>
            <person name="Blouin N."/>
            <person name="Leonard G."/>
            <person name="Richards T.A."/>
            <person name="Lane C.E."/>
        </authorList>
    </citation>
    <scope>NUCLEOTIDE SEQUENCE [LARGE SCALE GENOMIC DNA]</scope>
    <source>
        <strain evidence="3 4">ATCC 48635</strain>
    </source>
</reference>
<dbReference type="Pfam" id="PF07910">
    <property type="entry name" value="Peptidase_C78"/>
    <property type="match status" value="1"/>
</dbReference>
<evidence type="ECO:0000259" key="2">
    <source>
        <dbReference type="Pfam" id="PF07910"/>
    </source>
</evidence>
<dbReference type="STRING" id="1202772.A0A1V9YAI6"/>
<evidence type="ECO:0000256" key="1">
    <source>
        <dbReference type="ARBA" id="ARBA00022801"/>
    </source>
</evidence>
<dbReference type="OrthoDB" id="417506at2759"/>
<keyword evidence="1" id="KW-0378">Hydrolase</keyword>
<organism evidence="3 4">
    <name type="scientific">Achlya hypogyna</name>
    <name type="common">Oomycete</name>
    <name type="synonym">Protoachlya hypogyna</name>
    <dbReference type="NCBI Taxonomy" id="1202772"/>
    <lineage>
        <taxon>Eukaryota</taxon>
        <taxon>Sar</taxon>
        <taxon>Stramenopiles</taxon>
        <taxon>Oomycota</taxon>
        <taxon>Saprolegniomycetes</taxon>
        <taxon>Saprolegniales</taxon>
        <taxon>Achlyaceae</taxon>
        <taxon>Achlya</taxon>
    </lineage>
</organism>
<feature type="domain" description="UFSP1/2/DUB catalytic" evidence="2">
    <location>
        <begin position="380"/>
        <end position="573"/>
    </location>
</feature>
<keyword evidence="4" id="KW-1185">Reference proteome</keyword>
<gene>
    <name evidence="3" type="ORF">ACHHYP_15613</name>
</gene>
<comment type="caution">
    <text evidence="3">The sequence shown here is derived from an EMBL/GenBank/DDBJ whole genome shotgun (WGS) entry which is preliminary data.</text>
</comment>
<dbReference type="GO" id="GO:0071567">
    <property type="term" value="F:deUFMylase activity"/>
    <property type="evidence" value="ECO:0007669"/>
    <property type="project" value="TreeGrafter"/>
</dbReference>
<dbReference type="InterPro" id="IPR038765">
    <property type="entry name" value="Papain-like_cys_pep_sf"/>
</dbReference>
<accession>A0A1V9YAI6</accession>
<sequence>MTAVIPAGLVAAIASRDDELAYIIGSDEGCVAVWSLSSAREVDVELPVGLRVLGILVTTTMPNLPPAQLADFTAPGGDAYALVYERETETLGLYAQSTEDDALVQIPITVVATLGHCATSFTSAIKYSILRCHATLPLSWTPSFRDAAFDDLRAMLLDPEATFFELPRGDIVSQDARIVSLTPAKDTAWTVAEACAIASPRPAKGDDWGSAARAPIAAAPPDDRRYGRVTHVQLLHSLTPRSRSAPALRFPAPARENTELTLDVVLCLPSTAPLRAMLAALVRGLTRQLAAAQHQAPRDARAIACRQFPLRGGALHPVGIWATDGADMDAAARSRLHQLFAQPLVPVFRPPCAWLPAMPPPEVLVNVHVGVPSAGVAGGQQSLVDGDYGYYHYLQQRTNDKGWGCAYRSLQTLASWCVLNHYSTVAVPSHREIQETLIKIGDKPPGFLGSRDWIGSVEVGFVLDERYSMSFRSLHCASGADLPTLAPELARHFQEQGTPVMLGGASLAFTILGVDWNAASGDVAFLILDPHYTGPDDLATIQTKTVALEGYKGVPCGWRKPQAFARSCFYNLCLPQRPALH</sequence>
<dbReference type="EMBL" id="JNBR01002424">
    <property type="protein sequence ID" value="OQR82699.1"/>
    <property type="molecule type" value="Genomic_DNA"/>
</dbReference>
<proteinExistence type="predicted"/>
<evidence type="ECO:0000313" key="3">
    <source>
        <dbReference type="EMBL" id="OQR82699.1"/>
    </source>
</evidence>
<dbReference type="PANTHER" id="PTHR48153">
    <property type="entry name" value="UFM1-SPECIFIC PROTEASE 2"/>
    <property type="match status" value="1"/>
</dbReference>
<protein>
    <submittedName>
        <fullName evidence="3">Ufm1-specific protease</fullName>
    </submittedName>
</protein>
<dbReference type="InterPro" id="IPR012462">
    <property type="entry name" value="UFSP1/2_DUB_cat"/>
</dbReference>
<name>A0A1V9YAI6_ACHHY</name>
<dbReference type="PANTHER" id="PTHR48153:SF2">
    <property type="entry name" value="UFM1-SPECIFIC PROTEASE 2"/>
    <property type="match status" value="1"/>
</dbReference>